<proteinExistence type="predicted"/>
<sequence>MVARFGGPDSLAVYQNHRDQLFKATVEIKSLFVRQQIQWRTIIIQADTGFAVRQRLEDNGEEALFGDERIGFRGVFGGQKMGLHTAEQVGDAQHRRYGIAFGVREIPTRLYRQFVTAPDDQAFVGIFFL</sequence>
<protein>
    <submittedName>
        <fullName evidence="1">Uncharacterized protein</fullName>
    </submittedName>
</protein>
<keyword evidence="2" id="KW-1185">Reference proteome</keyword>
<evidence type="ECO:0000313" key="2">
    <source>
        <dbReference type="Proteomes" id="UP000197019"/>
    </source>
</evidence>
<organism evidence="1 2">
    <name type="scientific">Methylovulum psychrotolerans</name>
    <dbReference type="NCBI Taxonomy" id="1704499"/>
    <lineage>
        <taxon>Bacteria</taxon>
        <taxon>Pseudomonadati</taxon>
        <taxon>Pseudomonadota</taxon>
        <taxon>Gammaproteobacteria</taxon>
        <taxon>Methylococcales</taxon>
        <taxon>Methylococcaceae</taxon>
        <taxon>Methylovulum</taxon>
    </lineage>
</organism>
<dbReference type="AlphaFoldDB" id="A0A1Z4C4U1"/>
<accession>A0A1Z4C4U1</accession>
<dbReference type="EMBL" id="CP022129">
    <property type="protein sequence ID" value="ASF48567.1"/>
    <property type="molecule type" value="Genomic_DNA"/>
</dbReference>
<reference evidence="1 2" key="1">
    <citation type="submission" date="2017-06" db="EMBL/GenBank/DDBJ databases">
        <title>Genome Sequencing of the methanotroph Methylovulum psychrotolerants str. HV10-M2 isolated from a high-altitude environment.</title>
        <authorList>
            <person name="Mateos-Rivera A."/>
        </authorList>
    </citation>
    <scope>NUCLEOTIDE SEQUENCE [LARGE SCALE GENOMIC DNA]</scope>
    <source>
        <strain evidence="1 2">HV10_M2</strain>
    </source>
</reference>
<name>A0A1Z4C4U1_9GAMM</name>
<evidence type="ECO:0000313" key="1">
    <source>
        <dbReference type="EMBL" id="ASF48567.1"/>
    </source>
</evidence>
<dbReference type="Proteomes" id="UP000197019">
    <property type="component" value="Chromosome"/>
</dbReference>
<dbReference type="KEGG" id="mpsy:CEK71_22305"/>
<gene>
    <name evidence="1" type="ORF">CEK71_22305</name>
</gene>